<feature type="transmembrane region" description="Helical" evidence="1">
    <location>
        <begin position="47"/>
        <end position="71"/>
    </location>
</feature>
<sequence>MDTFRIKSFDEFKARLETDQELQEQFRKDPLGAVGKFEQSPLYTDKWIYRIIVIALSLIVFAIIVGVLYLIGSGKIEGDQGVPTILTAIGSAAIGALAGLLAPSPK</sequence>
<keyword evidence="3" id="KW-1185">Reference proteome</keyword>
<gene>
    <name evidence="2" type="ORF">M9189_08635</name>
</gene>
<reference evidence="2" key="2">
    <citation type="submission" date="2022-06" db="EMBL/GenBank/DDBJ databases">
        <title>Xiashengella guii gen. nov. sp. nov., a bacterium isolated form anaerobic digestion tank.</title>
        <authorList>
            <person name="Huang H."/>
        </authorList>
    </citation>
    <scope>NUCLEOTIDE SEQUENCE</scope>
    <source>
        <strain evidence="2">Ai-910</strain>
    </source>
</reference>
<dbReference type="EMBL" id="CP098400">
    <property type="protein sequence ID" value="URW78921.1"/>
    <property type="molecule type" value="Genomic_DNA"/>
</dbReference>
<organism evidence="2 3">
    <name type="scientific">Xiashengella succiniciproducens</name>
    <dbReference type="NCBI Taxonomy" id="2949635"/>
    <lineage>
        <taxon>Bacteria</taxon>
        <taxon>Pseudomonadati</taxon>
        <taxon>Bacteroidota</taxon>
        <taxon>Bacteroidia</taxon>
        <taxon>Marinilabiliales</taxon>
        <taxon>Marinilabiliaceae</taxon>
        <taxon>Xiashengella</taxon>
    </lineage>
</organism>
<name>A0A9J6ZMI4_9BACT</name>
<dbReference type="KEGG" id="alkq:M9189_08635"/>
<evidence type="ECO:0000313" key="2">
    <source>
        <dbReference type="EMBL" id="URW78921.1"/>
    </source>
</evidence>
<feature type="transmembrane region" description="Helical" evidence="1">
    <location>
        <begin position="83"/>
        <end position="102"/>
    </location>
</feature>
<evidence type="ECO:0000256" key="1">
    <source>
        <dbReference type="SAM" id="Phobius"/>
    </source>
</evidence>
<keyword evidence="1" id="KW-0812">Transmembrane</keyword>
<proteinExistence type="predicted"/>
<evidence type="ECO:0000313" key="3">
    <source>
        <dbReference type="Proteomes" id="UP001056426"/>
    </source>
</evidence>
<dbReference type="Proteomes" id="UP001056426">
    <property type="component" value="Chromosome"/>
</dbReference>
<protein>
    <submittedName>
        <fullName evidence="2">Uncharacterized protein</fullName>
    </submittedName>
</protein>
<dbReference type="RefSeq" id="WP_250722388.1">
    <property type="nucleotide sequence ID" value="NZ_CP098400.1"/>
</dbReference>
<reference evidence="2" key="1">
    <citation type="submission" date="2022-05" db="EMBL/GenBank/DDBJ databases">
        <authorList>
            <person name="Sun X."/>
        </authorList>
    </citation>
    <scope>NUCLEOTIDE SEQUENCE</scope>
    <source>
        <strain evidence="2">Ai-910</strain>
    </source>
</reference>
<keyword evidence="1" id="KW-0472">Membrane</keyword>
<keyword evidence="1" id="KW-1133">Transmembrane helix</keyword>
<dbReference type="AlphaFoldDB" id="A0A9J6ZMI4"/>
<accession>A0A9J6ZMI4</accession>